<reference evidence="3" key="1">
    <citation type="journal article" date="2019" name="Int. J. Syst. Evol. Microbiol.">
        <title>The Global Catalogue of Microorganisms (GCM) 10K type strain sequencing project: providing services to taxonomists for standard genome sequencing and annotation.</title>
        <authorList>
            <consortium name="The Broad Institute Genomics Platform"/>
            <consortium name="The Broad Institute Genome Sequencing Center for Infectious Disease"/>
            <person name="Wu L."/>
            <person name="Ma J."/>
        </authorList>
    </citation>
    <scope>NUCLEOTIDE SEQUENCE [LARGE SCALE GENOMIC DNA]</scope>
    <source>
        <strain evidence="3">CGMCC 1.15643</strain>
    </source>
</reference>
<dbReference type="CDD" id="cd06661">
    <property type="entry name" value="GGCT_like"/>
    <property type="match status" value="1"/>
</dbReference>
<keyword evidence="3" id="KW-1185">Reference proteome</keyword>
<dbReference type="PANTHER" id="PTHR12935">
    <property type="entry name" value="GAMMA-GLUTAMYLCYCLOTRANSFERASE"/>
    <property type="match status" value="1"/>
</dbReference>
<dbReference type="InterPro" id="IPR036568">
    <property type="entry name" value="GGCT-like_sf"/>
</dbReference>
<dbReference type="InterPro" id="IPR013024">
    <property type="entry name" value="GGCT-like"/>
</dbReference>
<dbReference type="EC" id="2.3.2.-" evidence="2"/>
<keyword evidence="1" id="KW-0456">Lyase</keyword>
<gene>
    <name evidence="2" type="ORF">ACFPK2_22710</name>
</gene>
<comment type="caution">
    <text evidence="2">The sequence shown here is derived from an EMBL/GenBank/DDBJ whole genome shotgun (WGS) entry which is preliminary data.</text>
</comment>
<evidence type="ECO:0000313" key="3">
    <source>
        <dbReference type="Proteomes" id="UP001595976"/>
    </source>
</evidence>
<keyword evidence="2" id="KW-0012">Acyltransferase</keyword>
<keyword evidence="2" id="KW-0808">Transferase</keyword>
<organism evidence="2 3">
    <name type="scientific">Bosea minatitlanensis</name>
    <dbReference type="NCBI Taxonomy" id="128782"/>
    <lineage>
        <taxon>Bacteria</taxon>
        <taxon>Pseudomonadati</taxon>
        <taxon>Pseudomonadota</taxon>
        <taxon>Alphaproteobacteria</taxon>
        <taxon>Hyphomicrobiales</taxon>
        <taxon>Boseaceae</taxon>
        <taxon>Bosea</taxon>
    </lineage>
</organism>
<dbReference type="SUPFAM" id="SSF110857">
    <property type="entry name" value="Gamma-glutamyl cyclotransferase-like"/>
    <property type="match status" value="1"/>
</dbReference>
<dbReference type="Pfam" id="PF13772">
    <property type="entry name" value="AIG2_2"/>
    <property type="match status" value="1"/>
</dbReference>
<evidence type="ECO:0000256" key="1">
    <source>
        <dbReference type="ARBA" id="ARBA00023239"/>
    </source>
</evidence>
<evidence type="ECO:0000313" key="2">
    <source>
        <dbReference type="EMBL" id="MFC5295810.1"/>
    </source>
</evidence>
<dbReference type="Gene3D" id="3.10.490.10">
    <property type="entry name" value="Gamma-glutamyl cyclotransferase-like"/>
    <property type="match status" value="1"/>
</dbReference>
<sequence>MNYFAYANLMDIDLIHGVAPSAKALSIACLKDYELSFGKTTDGAYDGARLVPSKGAETWGVHYELSDSDMAAMDRSAGTDKGHWAHKSIILHTANGEVVNSTTYDMPNPSGPAGAPAHYVEPLLKGARANKLPPAYIAKLEKLLKGA</sequence>
<dbReference type="EMBL" id="JBHSLI010000016">
    <property type="protein sequence ID" value="MFC5295810.1"/>
    <property type="molecule type" value="Genomic_DNA"/>
</dbReference>
<protein>
    <submittedName>
        <fullName evidence="2">Gamma-glutamylcyclotransferase family protein</fullName>
        <ecNumber evidence="2">2.3.2.-</ecNumber>
    </submittedName>
</protein>
<dbReference type="RefSeq" id="WP_158446286.1">
    <property type="nucleotide sequence ID" value="NZ_JAOAOS010000024.1"/>
</dbReference>
<dbReference type="PANTHER" id="PTHR12935:SF0">
    <property type="entry name" value="GAMMA-GLUTAMYLCYCLOTRANSFERASE"/>
    <property type="match status" value="1"/>
</dbReference>
<dbReference type="Proteomes" id="UP001595976">
    <property type="component" value="Unassembled WGS sequence"/>
</dbReference>
<dbReference type="GO" id="GO:0016746">
    <property type="term" value="F:acyltransferase activity"/>
    <property type="evidence" value="ECO:0007669"/>
    <property type="project" value="UniProtKB-KW"/>
</dbReference>
<name>A0ABW0FBT7_9HYPH</name>
<dbReference type="InterPro" id="IPR017939">
    <property type="entry name" value="G-Glutamylcylcotransferase"/>
</dbReference>
<accession>A0ABW0FBT7</accession>
<proteinExistence type="predicted"/>